<dbReference type="OMA" id="FEPSWNF"/>
<sequence>MSYPAPDKTRSASLLAANGSPFETSINFSGAGKPCLRFIFEPLMPGRGTLSESPIPRIAEAVGADTRWLEQFAPEYFLANEEVEGVKDKFASNTARIPRCYLAFDLIGDKRSMKAYFSPVLKNMASGRNTDEITLNLIKRLDPSFGPALDFIQEFKAISQGDEPPLILVAAIDCVAPDAGARVKLYTATPSNSFNTVREYVTFGGRLTDKTTFEGLKVLREIWHLLLNEQDESRVDDSFSKPVADPNSGHKGLCFSWEIRPGQDVPETKVYVPLFQYSTSTHVITRNLEQVFKKHGWSLGFDGKFEKLVEEAL</sequence>
<organism evidence="2 3">
    <name type="scientific">Eutypa lata (strain UCR-EL1)</name>
    <name type="common">Grapevine dieback disease fungus</name>
    <name type="synonym">Eutypa armeniacae</name>
    <dbReference type="NCBI Taxonomy" id="1287681"/>
    <lineage>
        <taxon>Eukaryota</taxon>
        <taxon>Fungi</taxon>
        <taxon>Dikarya</taxon>
        <taxon>Ascomycota</taxon>
        <taxon>Pezizomycotina</taxon>
        <taxon>Sordariomycetes</taxon>
        <taxon>Xylariomycetidae</taxon>
        <taxon>Xylariales</taxon>
        <taxon>Diatrypaceae</taxon>
        <taxon>Eutypa</taxon>
    </lineage>
</organism>
<dbReference type="GO" id="GO:0016765">
    <property type="term" value="F:transferase activity, transferring alkyl or aryl (other than methyl) groups"/>
    <property type="evidence" value="ECO:0007669"/>
    <property type="project" value="InterPro"/>
</dbReference>
<dbReference type="GO" id="GO:0009820">
    <property type="term" value="P:alkaloid metabolic process"/>
    <property type="evidence" value="ECO:0007669"/>
    <property type="project" value="InterPro"/>
</dbReference>
<keyword evidence="3" id="KW-1185">Reference proteome</keyword>
<dbReference type="PANTHER" id="PTHR40627:SF5">
    <property type="entry name" value="INDOLE PRENYLTRANSFERASE TDIB"/>
    <property type="match status" value="1"/>
</dbReference>
<reference evidence="3" key="1">
    <citation type="journal article" date="2013" name="Genome Announc.">
        <title>Draft genome sequence of the grapevine dieback fungus Eutypa lata UCR-EL1.</title>
        <authorList>
            <person name="Blanco-Ulate B."/>
            <person name="Rolshausen P.E."/>
            <person name="Cantu D."/>
        </authorList>
    </citation>
    <scope>NUCLEOTIDE SEQUENCE [LARGE SCALE GENOMIC DNA]</scope>
    <source>
        <strain evidence="3">UCR-EL1</strain>
    </source>
</reference>
<dbReference type="NCBIfam" id="TIGR03429">
    <property type="entry name" value="arom_pren_DMATS"/>
    <property type="match status" value="1"/>
</dbReference>
<dbReference type="Proteomes" id="UP000012174">
    <property type="component" value="Unassembled WGS sequence"/>
</dbReference>
<dbReference type="InterPro" id="IPR017795">
    <property type="entry name" value="ABBA_NscD-like"/>
</dbReference>
<protein>
    <submittedName>
        <fullName evidence="2">Putative aromatic prenyltransferase protein</fullName>
    </submittedName>
</protein>
<dbReference type="Pfam" id="PF11991">
    <property type="entry name" value="Trp_DMAT"/>
    <property type="match status" value="1"/>
</dbReference>
<dbReference type="CDD" id="cd13929">
    <property type="entry name" value="PT-DMATS_CymD"/>
    <property type="match status" value="1"/>
</dbReference>
<dbReference type="KEGG" id="ela:UCREL1_5968"/>
<name>M7SL05_EUTLA</name>
<evidence type="ECO:0000256" key="1">
    <source>
        <dbReference type="ARBA" id="ARBA00022679"/>
    </source>
</evidence>
<keyword evidence="1 2" id="KW-0808">Transferase</keyword>
<dbReference type="PANTHER" id="PTHR40627">
    <property type="entry name" value="INDOLE PRENYLTRANSFERASE TDIB-RELATED"/>
    <property type="match status" value="1"/>
</dbReference>
<dbReference type="InterPro" id="IPR033964">
    <property type="entry name" value="ABBA"/>
</dbReference>
<dbReference type="AlphaFoldDB" id="M7SL05"/>
<dbReference type="SFLD" id="SFLDS00036">
    <property type="entry name" value="Aromatic_Prenyltransferase"/>
    <property type="match status" value="1"/>
</dbReference>
<evidence type="ECO:0000313" key="2">
    <source>
        <dbReference type="EMBL" id="EMR67034.1"/>
    </source>
</evidence>
<dbReference type="EMBL" id="KB706540">
    <property type="protein sequence ID" value="EMR67034.1"/>
    <property type="molecule type" value="Genomic_DNA"/>
</dbReference>
<dbReference type="HOGENOM" id="CLU_037431_4_0_1"/>
<dbReference type="OrthoDB" id="5392033at2759"/>
<dbReference type="eggNOG" id="ENOG502SIKB">
    <property type="taxonomic scope" value="Eukaryota"/>
</dbReference>
<proteinExistence type="predicted"/>
<evidence type="ECO:0000313" key="3">
    <source>
        <dbReference type="Proteomes" id="UP000012174"/>
    </source>
</evidence>
<gene>
    <name evidence="2" type="ORF">UCREL1_5968</name>
</gene>
<accession>M7SL05</accession>